<evidence type="ECO:0000313" key="1">
    <source>
        <dbReference type="EMBL" id="MED6109005.1"/>
    </source>
</evidence>
<proteinExistence type="predicted"/>
<dbReference type="Proteomes" id="UP001341840">
    <property type="component" value="Unassembled WGS sequence"/>
</dbReference>
<accession>A0ABU6QBH2</accession>
<dbReference type="EMBL" id="JASCZI010000121">
    <property type="protein sequence ID" value="MED6109005.1"/>
    <property type="molecule type" value="Genomic_DNA"/>
</dbReference>
<comment type="caution">
    <text evidence="1">The sequence shown here is derived from an EMBL/GenBank/DDBJ whole genome shotgun (WGS) entry which is preliminary data.</text>
</comment>
<name>A0ABU6QBH2_9FABA</name>
<evidence type="ECO:0000313" key="2">
    <source>
        <dbReference type="Proteomes" id="UP001341840"/>
    </source>
</evidence>
<sequence>MASGYLTSVGGEVICLVGDVVSGSSAGETMVNVTEVLVQFVLEEVSLTSEDVEFVIDDRKLVGWLIGWRVLVNRCYPATDSSVAQTKLGGICGTLPRIQLGGATTINSKWWSMVRMRDELRWRRRRRRQECGYEATEQSEPVGNGWIRQLIKESGRQYFYR</sequence>
<protein>
    <submittedName>
        <fullName evidence="1">Uncharacterized protein</fullName>
    </submittedName>
</protein>
<gene>
    <name evidence="1" type="ORF">PIB30_029613</name>
</gene>
<reference evidence="1 2" key="1">
    <citation type="journal article" date="2023" name="Plants (Basel)">
        <title>Bridging the Gap: Combining Genomics and Transcriptomics Approaches to Understand Stylosanthes scabra, an Orphan Legume from the Brazilian Caatinga.</title>
        <authorList>
            <person name="Ferreira-Neto J.R.C."/>
            <person name="da Silva M.D."/>
            <person name="Binneck E."/>
            <person name="de Melo N.F."/>
            <person name="da Silva R.H."/>
            <person name="de Melo A.L.T.M."/>
            <person name="Pandolfi V."/>
            <person name="Bustamante F.O."/>
            <person name="Brasileiro-Vidal A.C."/>
            <person name="Benko-Iseppon A.M."/>
        </authorList>
    </citation>
    <scope>NUCLEOTIDE SEQUENCE [LARGE SCALE GENOMIC DNA]</scope>
    <source>
        <tissue evidence="1">Leaves</tissue>
    </source>
</reference>
<keyword evidence="2" id="KW-1185">Reference proteome</keyword>
<organism evidence="1 2">
    <name type="scientific">Stylosanthes scabra</name>
    <dbReference type="NCBI Taxonomy" id="79078"/>
    <lineage>
        <taxon>Eukaryota</taxon>
        <taxon>Viridiplantae</taxon>
        <taxon>Streptophyta</taxon>
        <taxon>Embryophyta</taxon>
        <taxon>Tracheophyta</taxon>
        <taxon>Spermatophyta</taxon>
        <taxon>Magnoliopsida</taxon>
        <taxon>eudicotyledons</taxon>
        <taxon>Gunneridae</taxon>
        <taxon>Pentapetalae</taxon>
        <taxon>rosids</taxon>
        <taxon>fabids</taxon>
        <taxon>Fabales</taxon>
        <taxon>Fabaceae</taxon>
        <taxon>Papilionoideae</taxon>
        <taxon>50 kb inversion clade</taxon>
        <taxon>dalbergioids sensu lato</taxon>
        <taxon>Dalbergieae</taxon>
        <taxon>Pterocarpus clade</taxon>
        <taxon>Stylosanthes</taxon>
    </lineage>
</organism>